<protein>
    <submittedName>
        <fullName evidence="2">Type III restriction enzyme</fullName>
    </submittedName>
</protein>
<keyword evidence="3" id="KW-1185">Reference proteome</keyword>
<evidence type="ECO:0000313" key="3">
    <source>
        <dbReference type="Proteomes" id="UP000219494"/>
    </source>
</evidence>
<evidence type="ECO:0000313" key="2">
    <source>
        <dbReference type="EMBL" id="SOB79014.1"/>
    </source>
</evidence>
<reference evidence="2 3" key="1">
    <citation type="submission" date="2017-07" db="EMBL/GenBank/DDBJ databases">
        <authorList>
            <person name="Sun Z.S."/>
            <person name="Albrecht U."/>
            <person name="Echele G."/>
            <person name="Lee C.C."/>
        </authorList>
    </citation>
    <scope>NUCLEOTIDE SEQUENCE [LARGE SCALE GENOMIC DNA]</scope>
    <source>
        <strain evidence="2 3">CGMCC 1.12672</strain>
    </source>
</reference>
<sequence length="889" mass="100141">MPLNPAFPADPYAILSPDVRWYPGDETLGDMLREQLIPPLVDKVRRGVAGWRAAGYAGASETTRALLRWWFEREHVVYGEAGPFIWQWYFAQREAVESAVWLYEVAKARDPLSLLAYDSTGAVSAGMFDEDWTRYVLKLATGAGKTKVASLLIAWSYFHKLYEAESTLSTNTLLVAPNIIVLDRLRVDFDGARVFYSDPVLPPNGYEGRDWTADFQLTVHVQDDVGHVAPRGNLFLTNVHRVDEGARATPEWDLREQFLGAKPVAKTTDSKADLGIIVRSVPDLIVVNDEAHHVRAETAWFRQMAELDAGLRRRGSGLSAQFDLTATPKHNNGAIFVQTVSDYPLVEAIAQSVVKTPVLPDAASRARLTVRQSDDFVEMYQDHLDLGVLEWKRTFAELEKAGKKSVLFVMTDDTANCDRVAGWLEARYSELKGKVLVIHTKSNGEIIETATGKAKAELDELRKQSREIDSWDSPYLAVVSVMVLREGWDVRNVTTIVGLRPFKAPSNILPEQTIGRGLRRMFFGRDVKEQVSVLGTERFLEFVETIKNEGVELERRPMGEGTKPAGPMVVEVDRDKDVAALDIELPKLKPRIERQFYRFEEIDDASLPAPRVPLREFSEAEQREIVFRDIHTDEVSHTTRLDAGAVADWRNVVGWFAKSIKDDLRLVGGYDVLFGKLVRFIEDGLFDRKVSLDDPNVLRNLSETGVTRALFDTMKGAINRLTVHDSGDTHVIDRIKLSATRPQVTKRRDVIEATKSLMNKVAGDNAFELAFARFLEAAADVQAFYKNTEATGFTVEYQSAGGGIVRDYRPDFIARAMDGTVWVVETKGREDLDDPRKWERLKLWCADASRQDAPRRYRAMFVRQEAWDSRLNPVHTLAEAASAFDTDEG</sequence>
<dbReference type="Pfam" id="PF04851">
    <property type="entry name" value="ResIII"/>
    <property type="match status" value="1"/>
</dbReference>
<dbReference type="EMBL" id="OBMI01000001">
    <property type="protein sequence ID" value="SOB79014.1"/>
    <property type="molecule type" value="Genomic_DNA"/>
</dbReference>
<proteinExistence type="predicted"/>
<dbReference type="RefSeq" id="WP_097062272.1">
    <property type="nucleotide sequence ID" value="NZ_OBMI01000001.1"/>
</dbReference>
<dbReference type="GO" id="GO:0003677">
    <property type="term" value="F:DNA binding"/>
    <property type="evidence" value="ECO:0007669"/>
    <property type="project" value="InterPro"/>
</dbReference>
<dbReference type="GO" id="GO:0005829">
    <property type="term" value="C:cytosol"/>
    <property type="evidence" value="ECO:0007669"/>
    <property type="project" value="TreeGrafter"/>
</dbReference>
<feature type="domain" description="Helicase/UvrB N-terminal" evidence="1">
    <location>
        <begin position="92"/>
        <end position="329"/>
    </location>
</feature>
<dbReference type="InterPro" id="IPR027417">
    <property type="entry name" value="P-loop_NTPase"/>
</dbReference>
<dbReference type="PANTHER" id="PTHR47396:SF1">
    <property type="entry name" value="ATP-DEPENDENT HELICASE IRC3-RELATED"/>
    <property type="match status" value="1"/>
</dbReference>
<dbReference type="OrthoDB" id="9803459at2"/>
<dbReference type="Proteomes" id="UP000219494">
    <property type="component" value="Unassembled WGS sequence"/>
</dbReference>
<dbReference type="InterPro" id="IPR050742">
    <property type="entry name" value="Helicase_Restrict-Modif_Enz"/>
</dbReference>
<name>A0A285QBZ9_9SPHN</name>
<evidence type="ECO:0000259" key="1">
    <source>
        <dbReference type="Pfam" id="PF04851"/>
    </source>
</evidence>
<dbReference type="GO" id="GO:0005524">
    <property type="term" value="F:ATP binding"/>
    <property type="evidence" value="ECO:0007669"/>
    <property type="project" value="InterPro"/>
</dbReference>
<dbReference type="AlphaFoldDB" id="A0A285QBZ9"/>
<dbReference type="Gene3D" id="3.40.50.300">
    <property type="entry name" value="P-loop containing nucleotide triphosphate hydrolases"/>
    <property type="match status" value="2"/>
</dbReference>
<dbReference type="PANTHER" id="PTHR47396">
    <property type="entry name" value="TYPE I RESTRICTION ENZYME ECOKI R PROTEIN"/>
    <property type="match status" value="1"/>
</dbReference>
<dbReference type="GO" id="GO:0016787">
    <property type="term" value="F:hydrolase activity"/>
    <property type="evidence" value="ECO:0007669"/>
    <property type="project" value="InterPro"/>
</dbReference>
<gene>
    <name evidence="2" type="ORF">SAMN06297144_0329</name>
</gene>
<dbReference type="SUPFAM" id="SSF52540">
    <property type="entry name" value="P-loop containing nucleoside triphosphate hydrolases"/>
    <property type="match status" value="2"/>
</dbReference>
<organism evidence="2 3">
    <name type="scientific">Sphingomonas guangdongensis</name>
    <dbReference type="NCBI Taxonomy" id="1141890"/>
    <lineage>
        <taxon>Bacteria</taxon>
        <taxon>Pseudomonadati</taxon>
        <taxon>Pseudomonadota</taxon>
        <taxon>Alphaproteobacteria</taxon>
        <taxon>Sphingomonadales</taxon>
        <taxon>Sphingomonadaceae</taxon>
        <taxon>Sphingomonas</taxon>
    </lineage>
</organism>
<dbReference type="InterPro" id="IPR006935">
    <property type="entry name" value="Helicase/UvrB_N"/>
</dbReference>
<accession>A0A285QBZ9</accession>